<dbReference type="EMBL" id="CM044708">
    <property type="protein sequence ID" value="KAI5648296.1"/>
    <property type="molecule type" value="Genomic_DNA"/>
</dbReference>
<reference evidence="2" key="1">
    <citation type="journal article" date="2023" name="Nat. Plants">
        <title>Single-cell RNA sequencing provides a high-resolution roadmap for understanding the multicellular compartmentation of specialized metabolism.</title>
        <authorList>
            <person name="Sun S."/>
            <person name="Shen X."/>
            <person name="Li Y."/>
            <person name="Li Y."/>
            <person name="Wang S."/>
            <person name="Li R."/>
            <person name="Zhang H."/>
            <person name="Shen G."/>
            <person name="Guo B."/>
            <person name="Wei J."/>
            <person name="Xu J."/>
            <person name="St-Pierre B."/>
            <person name="Chen S."/>
            <person name="Sun C."/>
        </authorList>
    </citation>
    <scope>NUCLEOTIDE SEQUENCE [LARGE SCALE GENOMIC DNA]</scope>
</reference>
<name>A0ACB9ZN99_CATRO</name>
<sequence length="274" mass="32149">MYKVIEENLVEIQCIIINGDMVTFLILLELMCIIFIVPGNDARIGGNYVNMDERFNKRKGDYEGYYDSYNYGGYNYRRSSQTLGTTSRPLSYINLKLPLLCGTLGPYDYEAWEQKVELLFYSYCVRKEEKFQLWDSKCENIKGMGAQPLKTWSLMKKSLRNRFGVGNHEGKRKGQPKVRFMESSMVKESPKVIELSQAKIEESLKIHVVEDEKSIEIKEKERVENKERLVERSCIFDSISIFSKESEHVECSKEKKSELEKRERVKENECFIEK</sequence>
<organism evidence="1 2">
    <name type="scientific">Catharanthus roseus</name>
    <name type="common">Madagascar periwinkle</name>
    <name type="synonym">Vinca rosea</name>
    <dbReference type="NCBI Taxonomy" id="4058"/>
    <lineage>
        <taxon>Eukaryota</taxon>
        <taxon>Viridiplantae</taxon>
        <taxon>Streptophyta</taxon>
        <taxon>Embryophyta</taxon>
        <taxon>Tracheophyta</taxon>
        <taxon>Spermatophyta</taxon>
        <taxon>Magnoliopsida</taxon>
        <taxon>eudicotyledons</taxon>
        <taxon>Gunneridae</taxon>
        <taxon>Pentapetalae</taxon>
        <taxon>asterids</taxon>
        <taxon>lamiids</taxon>
        <taxon>Gentianales</taxon>
        <taxon>Apocynaceae</taxon>
        <taxon>Rauvolfioideae</taxon>
        <taxon>Vinceae</taxon>
        <taxon>Catharanthinae</taxon>
        <taxon>Catharanthus</taxon>
    </lineage>
</organism>
<gene>
    <name evidence="1" type="ORF">M9H77_34301</name>
</gene>
<dbReference type="Proteomes" id="UP001060085">
    <property type="component" value="Linkage Group LG08"/>
</dbReference>
<proteinExistence type="predicted"/>
<protein>
    <submittedName>
        <fullName evidence="1">Uncharacterized protein</fullName>
    </submittedName>
</protein>
<keyword evidence="2" id="KW-1185">Reference proteome</keyword>
<comment type="caution">
    <text evidence="1">The sequence shown here is derived from an EMBL/GenBank/DDBJ whole genome shotgun (WGS) entry which is preliminary data.</text>
</comment>
<evidence type="ECO:0000313" key="1">
    <source>
        <dbReference type="EMBL" id="KAI5648296.1"/>
    </source>
</evidence>
<accession>A0ACB9ZN99</accession>
<evidence type="ECO:0000313" key="2">
    <source>
        <dbReference type="Proteomes" id="UP001060085"/>
    </source>
</evidence>